<sequence length="348" mass="36587">MTDDHETVRDLLPAWAFGALDPADERTVLPHLAECESCAAEAERLRETVRLLEGSGSSGAARPGAGRQPATEAGVTTPVDGVLSLTLRTRPAAARVAAHAAPYAAAVAGLKALLPELEGRWATPVVHDWDVQATVAHLLAADEHLAGRLGVGSRAPGSRIEEGMGWADAWERRTAEVIAHEHGRTPEQTVADWAAQAGELLATPEARDAELAARAVTLMGLRLPVADHFLVRAFEAWIHTDDIGRALGIAVPPPPQEHLGQLVRLAVRVLGLALGPTAPPVLFSVTGGEEWVLGSEDEPVAAELALDPVDFCLLVGGRHAPQTVPRGATGDAAAVRNVLERAASLAWL</sequence>
<evidence type="ECO:0000256" key="2">
    <source>
        <dbReference type="ARBA" id="ARBA00023163"/>
    </source>
</evidence>
<feature type="domain" description="Putative zinc-finger" evidence="5">
    <location>
        <begin position="7"/>
        <end position="39"/>
    </location>
</feature>
<evidence type="ECO:0000259" key="5">
    <source>
        <dbReference type="Pfam" id="PF13490"/>
    </source>
</evidence>
<dbReference type="Pfam" id="PF11716">
    <property type="entry name" value="MDMPI_N"/>
    <property type="match status" value="1"/>
</dbReference>
<dbReference type="InterPro" id="IPR017517">
    <property type="entry name" value="Maleyloyr_isom"/>
</dbReference>
<accession>A0AB39PU68</accession>
<evidence type="ECO:0000259" key="4">
    <source>
        <dbReference type="Pfam" id="PF11716"/>
    </source>
</evidence>
<dbReference type="InterPro" id="IPR034660">
    <property type="entry name" value="DinB/YfiT-like"/>
</dbReference>
<proteinExistence type="predicted"/>
<dbReference type="RefSeq" id="WP_369168392.1">
    <property type="nucleotide sequence ID" value="NZ_CP163439.1"/>
</dbReference>
<dbReference type="NCBIfam" id="TIGR03083">
    <property type="entry name" value="maleylpyruvate isomerase family mycothiol-dependent enzyme"/>
    <property type="match status" value="1"/>
</dbReference>
<keyword evidence="1" id="KW-0805">Transcription regulation</keyword>
<evidence type="ECO:0000256" key="1">
    <source>
        <dbReference type="ARBA" id="ARBA00023015"/>
    </source>
</evidence>
<dbReference type="Gene3D" id="1.10.10.1320">
    <property type="entry name" value="Anti-sigma factor, zinc-finger domain"/>
    <property type="match status" value="1"/>
</dbReference>
<dbReference type="SUPFAM" id="SSF109854">
    <property type="entry name" value="DinB/YfiT-like putative metalloenzymes"/>
    <property type="match status" value="1"/>
</dbReference>
<gene>
    <name evidence="6" type="ORF">AB5J49_11110</name>
</gene>
<dbReference type="GO" id="GO:0016853">
    <property type="term" value="F:isomerase activity"/>
    <property type="evidence" value="ECO:0007669"/>
    <property type="project" value="UniProtKB-KW"/>
</dbReference>
<dbReference type="GO" id="GO:0046872">
    <property type="term" value="F:metal ion binding"/>
    <property type="evidence" value="ECO:0007669"/>
    <property type="project" value="InterPro"/>
</dbReference>
<evidence type="ECO:0000313" key="6">
    <source>
        <dbReference type="EMBL" id="XDQ33827.1"/>
    </source>
</evidence>
<dbReference type="Gene3D" id="1.20.120.450">
    <property type="entry name" value="dinb family like domain"/>
    <property type="match status" value="1"/>
</dbReference>
<dbReference type="AlphaFoldDB" id="A0AB39PU68"/>
<feature type="domain" description="Mycothiol-dependent maleylpyruvate isomerase metal-binding" evidence="4">
    <location>
        <begin position="105"/>
        <end position="243"/>
    </location>
</feature>
<dbReference type="InterPro" id="IPR041916">
    <property type="entry name" value="Anti_sigma_zinc_sf"/>
</dbReference>
<protein>
    <submittedName>
        <fullName evidence="6">Maleylpyruvate isomerase family mycothiol-dependent enzyme</fullName>
    </submittedName>
</protein>
<evidence type="ECO:0000256" key="3">
    <source>
        <dbReference type="SAM" id="MobiDB-lite"/>
    </source>
</evidence>
<keyword evidence="2" id="KW-0804">Transcription</keyword>
<name>A0AB39PU68_9ACTN</name>
<feature type="compositionally biased region" description="Low complexity" evidence="3">
    <location>
        <begin position="54"/>
        <end position="70"/>
    </location>
</feature>
<dbReference type="Pfam" id="PF13490">
    <property type="entry name" value="zf-HC2"/>
    <property type="match status" value="1"/>
</dbReference>
<reference evidence="6" key="1">
    <citation type="submission" date="2024-07" db="EMBL/GenBank/DDBJ databases">
        <authorList>
            <person name="Yu S.T."/>
        </authorList>
    </citation>
    <scope>NUCLEOTIDE SEQUENCE</scope>
    <source>
        <strain evidence="6">R28</strain>
    </source>
</reference>
<dbReference type="EMBL" id="CP163439">
    <property type="protein sequence ID" value="XDQ33827.1"/>
    <property type="molecule type" value="Genomic_DNA"/>
</dbReference>
<organism evidence="6">
    <name type="scientific">Streptomyces sp. R28</name>
    <dbReference type="NCBI Taxonomy" id="3238628"/>
    <lineage>
        <taxon>Bacteria</taxon>
        <taxon>Bacillati</taxon>
        <taxon>Actinomycetota</taxon>
        <taxon>Actinomycetes</taxon>
        <taxon>Kitasatosporales</taxon>
        <taxon>Streptomycetaceae</taxon>
        <taxon>Streptomyces</taxon>
    </lineage>
</organism>
<dbReference type="InterPro" id="IPR027383">
    <property type="entry name" value="Znf_put"/>
</dbReference>
<feature type="region of interest" description="Disordered" evidence="3">
    <location>
        <begin position="53"/>
        <end position="75"/>
    </location>
</feature>
<keyword evidence="6" id="KW-0413">Isomerase</keyword>
<dbReference type="InterPro" id="IPR024344">
    <property type="entry name" value="MDMPI_metal-binding"/>
</dbReference>